<feature type="disulfide bond" evidence="8">
    <location>
        <begin position="102"/>
        <end position="113"/>
    </location>
</feature>
<dbReference type="OrthoDB" id="9438385at2759"/>
<reference evidence="12 13" key="1">
    <citation type="submission" date="2025-04" db="UniProtKB">
        <authorList>
            <consortium name="RefSeq"/>
        </authorList>
    </citation>
    <scope>IDENTIFICATION</scope>
</reference>
<keyword evidence="11" id="KW-1185">Reference proteome</keyword>
<dbReference type="GO" id="GO:0030334">
    <property type="term" value="P:regulation of cell migration"/>
    <property type="evidence" value="ECO:0007669"/>
    <property type="project" value="TreeGrafter"/>
</dbReference>
<evidence type="ECO:0000313" key="12">
    <source>
        <dbReference type="RefSeq" id="XP_030041805.1"/>
    </source>
</evidence>
<feature type="domain" description="Somatostatin/Cortistatin C-terminal" evidence="10">
    <location>
        <begin position="99"/>
        <end position="113"/>
    </location>
</feature>
<evidence type="ECO:0000256" key="3">
    <source>
        <dbReference type="ARBA" id="ARBA00022525"/>
    </source>
</evidence>
<name>A0A6P7WU98_9AMPH</name>
<evidence type="ECO:0000256" key="2">
    <source>
        <dbReference type="ARBA" id="ARBA00008327"/>
    </source>
</evidence>
<dbReference type="PANTHER" id="PTHR10558:SF1">
    <property type="entry name" value="CORTISTATIN"/>
    <property type="match status" value="1"/>
</dbReference>
<feature type="chain" id="PRO_5044652381" evidence="9">
    <location>
        <begin position="20"/>
        <end position="113"/>
    </location>
</feature>
<evidence type="ECO:0000256" key="1">
    <source>
        <dbReference type="ARBA" id="ARBA00004613"/>
    </source>
</evidence>
<dbReference type="InterPro" id="IPR004250">
    <property type="entry name" value="Somatostatin"/>
</dbReference>
<accession>A0A6P7WU98</accession>
<keyword evidence="6 9" id="KW-0732">Signal</keyword>
<dbReference type="PANTHER" id="PTHR10558">
    <property type="entry name" value="SOMATOSTATIN"/>
    <property type="match status" value="1"/>
</dbReference>
<dbReference type="InterPro" id="IPR018142">
    <property type="entry name" value="Somatostatin/Cortistatin_C"/>
</dbReference>
<dbReference type="KEGG" id="muo:115456701"/>
<organism evidence="11 12">
    <name type="scientific">Microcaecilia unicolor</name>
    <dbReference type="NCBI Taxonomy" id="1415580"/>
    <lineage>
        <taxon>Eukaryota</taxon>
        <taxon>Metazoa</taxon>
        <taxon>Chordata</taxon>
        <taxon>Craniata</taxon>
        <taxon>Vertebrata</taxon>
        <taxon>Euteleostomi</taxon>
        <taxon>Amphibia</taxon>
        <taxon>Gymnophiona</taxon>
        <taxon>Siphonopidae</taxon>
        <taxon>Microcaecilia</taxon>
    </lineage>
</organism>
<dbReference type="Proteomes" id="UP000515156">
    <property type="component" value="Chromosome 13"/>
</dbReference>
<dbReference type="GO" id="GO:0005615">
    <property type="term" value="C:extracellular space"/>
    <property type="evidence" value="ECO:0007669"/>
    <property type="project" value="TreeGrafter"/>
</dbReference>
<dbReference type="RefSeq" id="XP_030041807.1">
    <property type="nucleotide sequence ID" value="XM_030185947.1"/>
</dbReference>
<evidence type="ECO:0000256" key="4">
    <source>
        <dbReference type="ARBA" id="ARBA00022685"/>
    </source>
</evidence>
<comment type="subcellular location">
    <subcellularLocation>
        <location evidence="1">Secreted</location>
    </subcellularLocation>
</comment>
<dbReference type="RefSeq" id="XP_030041805.1">
    <property type="nucleotide sequence ID" value="XM_030185945.1"/>
</dbReference>
<evidence type="ECO:0000313" key="11">
    <source>
        <dbReference type="Proteomes" id="UP000515156"/>
    </source>
</evidence>
<evidence type="ECO:0000256" key="5">
    <source>
        <dbReference type="ARBA" id="ARBA00022702"/>
    </source>
</evidence>
<keyword evidence="7 8" id="KW-1015">Disulfide bond</keyword>
<evidence type="ECO:0000256" key="8">
    <source>
        <dbReference type="PIRSR" id="PIRSR001814-1"/>
    </source>
</evidence>
<evidence type="ECO:0000256" key="9">
    <source>
        <dbReference type="SAM" id="SignalP"/>
    </source>
</evidence>
<dbReference type="Pfam" id="PF03002">
    <property type="entry name" value="Somatostatin"/>
    <property type="match status" value="1"/>
</dbReference>
<comment type="similarity">
    <text evidence="2">Belongs to the somatostatin family.</text>
</comment>
<evidence type="ECO:0000256" key="7">
    <source>
        <dbReference type="ARBA" id="ARBA00023157"/>
    </source>
</evidence>
<keyword evidence="3" id="KW-0964">Secreted</keyword>
<gene>
    <name evidence="12 13" type="primary">LOC115456701</name>
</gene>
<evidence type="ECO:0000313" key="13">
    <source>
        <dbReference type="RefSeq" id="XP_030041807.1"/>
    </source>
</evidence>
<dbReference type="GeneID" id="115456701"/>
<sequence length="113" mass="12767">MQLVASVVSILLLVCSMRAASPQEELILSSASTRELNATRKDMILKVLRRWLQNMDSSFMAAEAKVEALATESKEAVQNKVEERSNSKPLTLLPQRKSKALCRNFFWKTYTSC</sequence>
<evidence type="ECO:0000256" key="6">
    <source>
        <dbReference type="ARBA" id="ARBA00022729"/>
    </source>
</evidence>
<feature type="signal peptide" evidence="9">
    <location>
        <begin position="1"/>
        <end position="19"/>
    </location>
</feature>
<dbReference type="GO" id="GO:0005184">
    <property type="term" value="F:neuropeptide hormone activity"/>
    <property type="evidence" value="ECO:0007669"/>
    <property type="project" value="TreeGrafter"/>
</dbReference>
<dbReference type="GO" id="GO:0001664">
    <property type="term" value="F:G protein-coupled receptor binding"/>
    <property type="evidence" value="ECO:0007669"/>
    <property type="project" value="TreeGrafter"/>
</dbReference>
<dbReference type="GO" id="GO:0007193">
    <property type="term" value="P:adenylate cyclase-inhibiting G protein-coupled receptor signaling pathway"/>
    <property type="evidence" value="ECO:0007669"/>
    <property type="project" value="TreeGrafter"/>
</dbReference>
<keyword evidence="5" id="KW-0372">Hormone</keyword>
<proteinExistence type="inferred from homology"/>
<keyword evidence="4" id="KW-0165">Cleavage on pair of basic residues</keyword>
<dbReference type="PIRSF" id="PIRSF001814">
    <property type="entry name" value="Somatostatin"/>
    <property type="match status" value="1"/>
</dbReference>
<evidence type="ECO:0000259" key="10">
    <source>
        <dbReference type="Pfam" id="PF03002"/>
    </source>
</evidence>
<protein>
    <submittedName>
        <fullName evidence="12 13">Somatostatin-1B-like</fullName>
    </submittedName>
</protein>
<dbReference type="AlphaFoldDB" id="A0A6P7WU98"/>